<evidence type="ECO:0000256" key="1">
    <source>
        <dbReference type="PROSITE-ProRule" id="PRU00047"/>
    </source>
</evidence>
<proteinExistence type="predicted"/>
<comment type="caution">
    <text evidence="4">The sequence shown here is derived from an EMBL/GenBank/DDBJ whole genome shotgun (WGS) entry which is preliminary data.</text>
</comment>
<dbReference type="Proteomes" id="UP000821866">
    <property type="component" value="Unassembled WGS sequence"/>
</dbReference>
<keyword evidence="1" id="KW-0479">Metal-binding</keyword>
<accession>A0A9J6D1W6</accession>
<organism evidence="4 5">
    <name type="scientific">Rhipicephalus microplus</name>
    <name type="common">Cattle tick</name>
    <name type="synonym">Boophilus microplus</name>
    <dbReference type="NCBI Taxonomy" id="6941"/>
    <lineage>
        <taxon>Eukaryota</taxon>
        <taxon>Metazoa</taxon>
        <taxon>Ecdysozoa</taxon>
        <taxon>Arthropoda</taxon>
        <taxon>Chelicerata</taxon>
        <taxon>Arachnida</taxon>
        <taxon>Acari</taxon>
        <taxon>Parasitiformes</taxon>
        <taxon>Ixodida</taxon>
        <taxon>Ixodoidea</taxon>
        <taxon>Ixodidae</taxon>
        <taxon>Rhipicephalinae</taxon>
        <taxon>Rhipicephalus</taxon>
        <taxon>Boophilus</taxon>
    </lineage>
</organism>
<dbReference type="GO" id="GO:0003690">
    <property type="term" value="F:double-stranded DNA binding"/>
    <property type="evidence" value="ECO:0007669"/>
    <property type="project" value="InterPro"/>
</dbReference>
<dbReference type="GO" id="GO:0002218">
    <property type="term" value="P:activation of innate immune response"/>
    <property type="evidence" value="ECO:0007669"/>
    <property type="project" value="InterPro"/>
</dbReference>
<dbReference type="GO" id="GO:0008270">
    <property type="term" value="F:zinc ion binding"/>
    <property type="evidence" value="ECO:0007669"/>
    <property type="project" value="UniProtKB-KW"/>
</dbReference>
<dbReference type="VEuPathDB" id="VectorBase:LOC119186295"/>
<dbReference type="InterPro" id="IPR001878">
    <property type="entry name" value="Znf_CCHC"/>
</dbReference>
<name>A0A9J6D1W6_RHIMP</name>
<dbReference type="InterPro" id="IPR042509">
    <property type="entry name" value="ZCCHC3"/>
</dbReference>
<keyword evidence="1" id="KW-0862">Zinc</keyword>
<evidence type="ECO:0000256" key="2">
    <source>
        <dbReference type="SAM" id="MobiDB-lite"/>
    </source>
</evidence>
<keyword evidence="1" id="KW-0863">Zinc-finger</keyword>
<dbReference type="SUPFAM" id="SSF57756">
    <property type="entry name" value="Retrovirus zinc finger-like domains"/>
    <property type="match status" value="1"/>
</dbReference>
<evidence type="ECO:0000313" key="5">
    <source>
        <dbReference type="Proteomes" id="UP000821866"/>
    </source>
</evidence>
<dbReference type="PROSITE" id="PS50158">
    <property type="entry name" value="ZF_CCHC"/>
    <property type="match status" value="1"/>
</dbReference>
<evidence type="ECO:0000313" key="4">
    <source>
        <dbReference type="EMBL" id="KAH7985602.1"/>
    </source>
</evidence>
<dbReference type="InterPro" id="IPR036875">
    <property type="entry name" value="Znf_CCHC_sf"/>
</dbReference>
<dbReference type="Pfam" id="PF00098">
    <property type="entry name" value="zf-CCHC"/>
    <property type="match status" value="1"/>
</dbReference>
<feature type="domain" description="CCHC-type" evidence="3">
    <location>
        <begin position="54"/>
        <end position="68"/>
    </location>
</feature>
<reference evidence="4" key="2">
    <citation type="submission" date="2021-09" db="EMBL/GenBank/DDBJ databases">
        <authorList>
            <person name="Jia N."/>
            <person name="Wang J."/>
            <person name="Shi W."/>
            <person name="Du L."/>
            <person name="Sun Y."/>
            <person name="Zhan W."/>
            <person name="Jiang J."/>
            <person name="Wang Q."/>
            <person name="Zhang B."/>
            <person name="Ji P."/>
            <person name="Sakyi L.B."/>
            <person name="Cui X."/>
            <person name="Yuan T."/>
            <person name="Jiang B."/>
            <person name="Yang W."/>
            <person name="Lam T.T.-Y."/>
            <person name="Chang Q."/>
            <person name="Ding S."/>
            <person name="Wang X."/>
            <person name="Zhu J."/>
            <person name="Ruan X."/>
            <person name="Zhao L."/>
            <person name="Wei J."/>
            <person name="Que T."/>
            <person name="Du C."/>
            <person name="Cheng J."/>
            <person name="Dai P."/>
            <person name="Han X."/>
            <person name="Huang E."/>
            <person name="Gao Y."/>
            <person name="Liu J."/>
            <person name="Shao H."/>
            <person name="Ye R."/>
            <person name="Li L."/>
            <person name="Wei W."/>
            <person name="Wang X."/>
            <person name="Wang C."/>
            <person name="Huo Q."/>
            <person name="Li W."/>
            <person name="Guo W."/>
            <person name="Chen H."/>
            <person name="Chen S."/>
            <person name="Zhou L."/>
            <person name="Zhou L."/>
            <person name="Ni X."/>
            <person name="Tian J."/>
            <person name="Zhou Y."/>
            <person name="Sheng Y."/>
            <person name="Liu T."/>
            <person name="Pan Y."/>
            <person name="Xia L."/>
            <person name="Li J."/>
            <person name="Zhao F."/>
            <person name="Cao W."/>
        </authorList>
    </citation>
    <scope>NUCLEOTIDE SEQUENCE</scope>
    <source>
        <strain evidence="4">Rmic-2018</strain>
        <tissue evidence="4">Larvae</tissue>
    </source>
</reference>
<dbReference type="PANTHER" id="PTHR22639">
    <property type="entry name" value="GAG-RELATED PROTEIN"/>
    <property type="match status" value="1"/>
</dbReference>
<dbReference type="GO" id="GO:0003723">
    <property type="term" value="F:RNA binding"/>
    <property type="evidence" value="ECO:0007669"/>
    <property type="project" value="InterPro"/>
</dbReference>
<feature type="region of interest" description="Disordered" evidence="2">
    <location>
        <begin position="107"/>
        <end position="136"/>
    </location>
</feature>
<dbReference type="EMBL" id="JABSTU010001674">
    <property type="protein sequence ID" value="KAH7985602.1"/>
    <property type="molecule type" value="Genomic_DNA"/>
</dbReference>
<reference evidence="4" key="1">
    <citation type="journal article" date="2020" name="Cell">
        <title>Large-Scale Comparative Analyses of Tick Genomes Elucidate Their Genetic Diversity and Vector Capacities.</title>
        <authorList>
            <consortium name="Tick Genome and Microbiome Consortium (TIGMIC)"/>
            <person name="Jia N."/>
            <person name="Wang J."/>
            <person name="Shi W."/>
            <person name="Du L."/>
            <person name="Sun Y."/>
            <person name="Zhan W."/>
            <person name="Jiang J.F."/>
            <person name="Wang Q."/>
            <person name="Zhang B."/>
            <person name="Ji P."/>
            <person name="Bell-Sakyi L."/>
            <person name="Cui X.M."/>
            <person name="Yuan T.T."/>
            <person name="Jiang B.G."/>
            <person name="Yang W.F."/>
            <person name="Lam T.T."/>
            <person name="Chang Q.C."/>
            <person name="Ding S.J."/>
            <person name="Wang X.J."/>
            <person name="Zhu J.G."/>
            <person name="Ruan X.D."/>
            <person name="Zhao L."/>
            <person name="Wei J.T."/>
            <person name="Ye R.Z."/>
            <person name="Que T.C."/>
            <person name="Du C.H."/>
            <person name="Zhou Y.H."/>
            <person name="Cheng J.X."/>
            <person name="Dai P.F."/>
            <person name="Guo W.B."/>
            <person name="Han X.H."/>
            <person name="Huang E.J."/>
            <person name="Li L.F."/>
            <person name="Wei W."/>
            <person name="Gao Y.C."/>
            <person name="Liu J.Z."/>
            <person name="Shao H.Z."/>
            <person name="Wang X."/>
            <person name="Wang C.C."/>
            <person name="Yang T.C."/>
            <person name="Huo Q.B."/>
            <person name="Li W."/>
            <person name="Chen H.Y."/>
            <person name="Chen S.E."/>
            <person name="Zhou L.G."/>
            <person name="Ni X.B."/>
            <person name="Tian J.H."/>
            <person name="Sheng Y."/>
            <person name="Liu T."/>
            <person name="Pan Y.S."/>
            <person name="Xia L.Y."/>
            <person name="Li J."/>
            <person name="Zhao F."/>
            <person name="Cao W.C."/>
        </authorList>
    </citation>
    <scope>NUCLEOTIDE SEQUENCE</scope>
    <source>
        <strain evidence="4">Rmic-2018</strain>
    </source>
</reference>
<sequence length="136" mass="14987">MGDRERRRGEEKGSTTRSVGLKLHSDVKVNDIPHQLKIAGELTLVVVPGRAPLCLRCKSTGHIRRDCRVPRCSRCRRFGHEDADCAKTYASVTGPAQESDALEHLMDEADSEETAGVNPNSAVEDGSSCRQEEERV</sequence>
<dbReference type="SMART" id="SM00343">
    <property type="entry name" value="ZnF_C2HC"/>
    <property type="match status" value="2"/>
</dbReference>
<keyword evidence="5" id="KW-1185">Reference proteome</keyword>
<gene>
    <name evidence="4" type="ORF">HPB51_026791</name>
</gene>
<dbReference type="Gene3D" id="4.10.60.10">
    <property type="entry name" value="Zinc finger, CCHC-type"/>
    <property type="match status" value="1"/>
</dbReference>
<dbReference type="PANTHER" id="PTHR22639:SF3">
    <property type="entry name" value="ZINC FINGER CCHC DOMAIN-CONTAINING PROTEIN 3"/>
    <property type="match status" value="1"/>
</dbReference>
<dbReference type="AlphaFoldDB" id="A0A9J6D1W6"/>
<protein>
    <recommendedName>
        <fullName evidence="3">CCHC-type domain-containing protein</fullName>
    </recommendedName>
</protein>
<evidence type="ECO:0000259" key="3">
    <source>
        <dbReference type="PROSITE" id="PS50158"/>
    </source>
</evidence>